<dbReference type="STRING" id="54262.CHITON_1422"/>
<evidence type="ECO:0000313" key="5">
    <source>
        <dbReference type="Proteomes" id="UP000250189"/>
    </source>
</evidence>
<protein>
    <submittedName>
        <fullName evidence="3">Uncharacterized protein</fullName>
    </submittedName>
</protein>
<gene>
    <name evidence="2" type="ORF">A3L04_06435</name>
    <name evidence="3" type="ORF">CHITON_1422</name>
</gene>
<keyword evidence="1" id="KW-1133">Transmembrane helix</keyword>
<evidence type="ECO:0000313" key="2">
    <source>
        <dbReference type="EMBL" id="ASJ16735.1"/>
    </source>
</evidence>
<keyword evidence="1" id="KW-0472">Membrane</keyword>
<accession>A0A160VWC8</accession>
<dbReference type="EMBL" id="CP015193">
    <property type="protein sequence ID" value="ASJ16735.1"/>
    <property type="molecule type" value="Genomic_DNA"/>
</dbReference>
<name>A0A160VWC8_9EURY</name>
<evidence type="ECO:0000256" key="1">
    <source>
        <dbReference type="SAM" id="Phobius"/>
    </source>
</evidence>
<dbReference type="KEGG" id="tch:CHITON_1422"/>
<dbReference type="GeneID" id="33322200"/>
<dbReference type="Proteomes" id="UP000250189">
    <property type="component" value="Chromosome"/>
</dbReference>
<reference evidence="4" key="2">
    <citation type="submission" date="2016-01" db="EMBL/GenBank/DDBJ databases">
        <authorList>
            <person name="Vorgias C.E."/>
        </authorList>
    </citation>
    <scope>NUCLEOTIDE SEQUENCE [LARGE SCALE GENOMIC DNA]</scope>
</reference>
<dbReference type="AlphaFoldDB" id="A0A160VWC8"/>
<reference evidence="2 5" key="3">
    <citation type="submission" date="2016-04" db="EMBL/GenBank/DDBJ databases">
        <title>Complete genome sequence of Thermococcus chitonophagus type strain GC74.</title>
        <authorList>
            <person name="Oger P.M."/>
        </authorList>
    </citation>
    <scope>NUCLEOTIDE SEQUENCE [LARGE SCALE GENOMIC DNA]</scope>
    <source>
        <strain evidence="2 5">GC74</strain>
    </source>
</reference>
<dbReference type="OrthoDB" id="89995at2157"/>
<proteinExistence type="predicted"/>
<evidence type="ECO:0000313" key="4">
    <source>
        <dbReference type="Proteomes" id="UP000093069"/>
    </source>
</evidence>
<dbReference type="Proteomes" id="UP000093069">
    <property type="component" value="Chromosome I"/>
</dbReference>
<dbReference type="RefSeq" id="WP_068578064.1">
    <property type="nucleotide sequence ID" value="NZ_CP015193.1"/>
</dbReference>
<keyword evidence="1" id="KW-0812">Transmembrane</keyword>
<organism evidence="3 4">
    <name type="scientific">Thermococcus chitonophagus</name>
    <dbReference type="NCBI Taxonomy" id="54262"/>
    <lineage>
        <taxon>Archaea</taxon>
        <taxon>Methanobacteriati</taxon>
        <taxon>Methanobacteriota</taxon>
        <taxon>Thermococci</taxon>
        <taxon>Thermococcales</taxon>
        <taxon>Thermococcaceae</taxon>
        <taxon>Thermococcus</taxon>
    </lineage>
</organism>
<keyword evidence="5" id="KW-1185">Reference proteome</keyword>
<evidence type="ECO:0000313" key="3">
    <source>
        <dbReference type="EMBL" id="CUX78201.1"/>
    </source>
</evidence>
<dbReference type="EMBL" id="LN999010">
    <property type="protein sequence ID" value="CUX78201.1"/>
    <property type="molecule type" value="Genomic_DNA"/>
</dbReference>
<sequence>MERFSPSPTPSPFVVTLKVFLITFAFASAYLTYSTFHTKDPLTERLFKLGYPTEGYIIENGTIKFANGIVVKIQGTYIESYKITAEDALKLANQYLADYNSKLREYNYELVVDEKTLREEEKDGTLYWVFDMKLKKGHSSWYVGSIWIDRKTGLVAVKGILG</sequence>
<reference evidence="3" key="1">
    <citation type="submission" date="2016-01" db="EMBL/GenBank/DDBJ databases">
        <authorList>
            <person name="Oliw E.H."/>
        </authorList>
    </citation>
    <scope>NUCLEOTIDE SEQUENCE</scope>
    <source>
        <strain evidence="3">1</strain>
    </source>
</reference>
<feature type="transmembrane region" description="Helical" evidence="1">
    <location>
        <begin position="12"/>
        <end position="33"/>
    </location>
</feature>